<feature type="compositionally biased region" description="Acidic residues" evidence="1">
    <location>
        <begin position="284"/>
        <end position="297"/>
    </location>
</feature>
<dbReference type="PROSITE" id="PS50908">
    <property type="entry name" value="RWD"/>
    <property type="match status" value="1"/>
</dbReference>
<accession>A0AAV2IAJ2</accession>
<dbReference type="InterPro" id="IPR016135">
    <property type="entry name" value="UBQ-conjugating_enzyme/RWD"/>
</dbReference>
<evidence type="ECO:0000313" key="3">
    <source>
        <dbReference type="EMBL" id="CAL1542445.1"/>
    </source>
</evidence>
<feature type="compositionally biased region" description="Basic residues" evidence="1">
    <location>
        <begin position="139"/>
        <end position="149"/>
    </location>
</feature>
<dbReference type="EMBL" id="CAXITT010000486">
    <property type="protein sequence ID" value="CAL1542445.1"/>
    <property type="molecule type" value="Genomic_DNA"/>
</dbReference>
<evidence type="ECO:0000313" key="4">
    <source>
        <dbReference type="Proteomes" id="UP001497497"/>
    </source>
</evidence>
<dbReference type="Gene3D" id="3.90.1140.10">
    <property type="entry name" value="Cyclic phosphodiesterase"/>
    <property type="match status" value="1"/>
</dbReference>
<dbReference type="InterPro" id="IPR006575">
    <property type="entry name" value="RWD_dom"/>
</dbReference>
<dbReference type="SUPFAM" id="SSF55144">
    <property type="entry name" value="LigT-like"/>
    <property type="match status" value="1"/>
</dbReference>
<name>A0AAV2IAJ2_LYMST</name>
<dbReference type="Proteomes" id="UP001497497">
    <property type="component" value="Unassembled WGS sequence"/>
</dbReference>
<organism evidence="3 4">
    <name type="scientific">Lymnaea stagnalis</name>
    <name type="common">Great pond snail</name>
    <name type="synonym">Helix stagnalis</name>
    <dbReference type="NCBI Taxonomy" id="6523"/>
    <lineage>
        <taxon>Eukaryota</taxon>
        <taxon>Metazoa</taxon>
        <taxon>Spiralia</taxon>
        <taxon>Lophotrochozoa</taxon>
        <taxon>Mollusca</taxon>
        <taxon>Gastropoda</taxon>
        <taxon>Heterobranchia</taxon>
        <taxon>Euthyneura</taxon>
        <taxon>Panpulmonata</taxon>
        <taxon>Hygrophila</taxon>
        <taxon>Lymnaeoidea</taxon>
        <taxon>Lymnaeidae</taxon>
        <taxon>Lymnaea</taxon>
    </lineage>
</organism>
<feature type="region of interest" description="Disordered" evidence="1">
    <location>
        <begin position="267"/>
        <end position="337"/>
    </location>
</feature>
<sequence length="540" mass="60830">MAATISPSTTSSANSGSNDTTNQAREVASIKAAFPNRCRVICDIGNYTNVVTVQPENLDVTIKFQLTSAYPSVIPEISIRSESLSPESILDVQQKLRSHARKLIGQLMIQTLIQEAEVELRAVGLKPGKAAVAASGKTQPKKRKQKKKRKSEEEEDENKKLPSMKTADDVVKRIIWDDNLEKDDFIVGYVDRFKGLVEKSFSDFTWEDLASLDNDVLAVPKHRIQYFKYKTVKVWDKTRRIDNVFGSAEGTKTIDVVMKEFEEMGGLQPAGGAVADRTNSNSETDADSSDDSDDDDGIMVTIGPSASIGTDAKNRAQQKQNEDDKIDRDNEERNGFNPYWRDKLRPNYFLCVRISNDDIMDKICNIQDRLMEAEPLFSECCIPGVALHVTLNTLGLDTPEHLIQCVEALKKMKPELESALPKSVLKLQGVSNFYNRVVYAQVQYQKDFLDFCNLLKTLLSEAGVQIRDGYEFVPHVTIMKTTRPVSRLRGTKNVNPQLYSKYVNTEFGEQKIDSIYLCSMGDDRREDGFYKTPLELHFNA</sequence>
<dbReference type="PANTHER" id="PTHR46729:SF1">
    <property type="entry name" value="LEUKOCYTE RECEPTOR CLUSTER MEMBER 9"/>
    <property type="match status" value="1"/>
</dbReference>
<comment type="caution">
    <text evidence="3">The sequence shown here is derived from an EMBL/GenBank/DDBJ whole genome shotgun (WGS) entry which is preliminary data.</text>
</comment>
<dbReference type="AlphaFoldDB" id="A0AAV2IAJ2"/>
<dbReference type="Gene3D" id="3.10.110.10">
    <property type="entry name" value="Ubiquitin Conjugating Enzyme"/>
    <property type="match status" value="1"/>
</dbReference>
<reference evidence="3 4" key="1">
    <citation type="submission" date="2024-04" db="EMBL/GenBank/DDBJ databases">
        <authorList>
            <consortium name="Genoscope - CEA"/>
            <person name="William W."/>
        </authorList>
    </citation>
    <scope>NUCLEOTIDE SEQUENCE [LARGE SCALE GENOMIC DNA]</scope>
</reference>
<feature type="domain" description="RWD" evidence="2">
    <location>
        <begin position="25"/>
        <end position="123"/>
    </location>
</feature>
<dbReference type="SMART" id="SM00591">
    <property type="entry name" value="RWD"/>
    <property type="match status" value="1"/>
</dbReference>
<feature type="compositionally biased region" description="Basic and acidic residues" evidence="1">
    <location>
        <begin position="320"/>
        <end position="337"/>
    </location>
</feature>
<dbReference type="InterPro" id="IPR042653">
    <property type="entry name" value="Leng9"/>
</dbReference>
<dbReference type="Pfam" id="PF05773">
    <property type="entry name" value="RWD"/>
    <property type="match status" value="1"/>
</dbReference>
<dbReference type="InterPro" id="IPR019510">
    <property type="entry name" value="AKAP7-like_phosphoesterase"/>
</dbReference>
<dbReference type="SUPFAM" id="SSF54495">
    <property type="entry name" value="UBC-like"/>
    <property type="match status" value="1"/>
</dbReference>
<protein>
    <recommendedName>
        <fullName evidence="2">RWD domain-containing protein</fullName>
    </recommendedName>
</protein>
<dbReference type="PANTHER" id="PTHR46729">
    <property type="entry name" value="LEUKOCYTE RECEPTOR CLUSTER MEMBER 9"/>
    <property type="match status" value="1"/>
</dbReference>
<keyword evidence="4" id="KW-1185">Reference proteome</keyword>
<dbReference type="Pfam" id="PF10469">
    <property type="entry name" value="AKAP7_NLS"/>
    <property type="match status" value="1"/>
</dbReference>
<dbReference type="Pfam" id="PF04457">
    <property type="entry name" value="MJ1316"/>
    <property type="match status" value="1"/>
</dbReference>
<dbReference type="InterPro" id="IPR040459">
    <property type="entry name" value="MJ1316"/>
</dbReference>
<evidence type="ECO:0000259" key="2">
    <source>
        <dbReference type="PROSITE" id="PS50908"/>
    </source>
</evidence>
<dbReference type="InterPro" id="IPR009097">
    <property type="entry name" value="Cyclic_Pdiesterase"/>
</dbReference>
<gene>
    <name evidence="3" type="ORF">GSLYS_00016040001</name>
</gene>
<proteinExistence type="predicted"/>
<feature type="region of interest" description="Disordered" evidence="1">
    <location>
        <begin position="131"/>
        <end position="163"/>
    </location>
</feature>
<feature type="region of interest" description="Disordered" evidence="1">
    <location>
        <begin position="1"/>
        <end position="22"/>
    </location>
</feature>
<evidence type="ECO:0000256" key="1">
    <source>
        <dbReference type="SAM" id="MobiDB-lite"/>
    </source>
</evidence>